<dbReference type="InterPro" id="IPR036584">
    <property type="entry name" value="FliS_sf"/>
</dbReference>
<name>A0A3N0DRV9_9ACTN</name>
<organism evidence="7 8">
    <name type="scientific">Nocardioides marmorisolisilvae</name>
    <dbReference type="NCBI Taxonomy" id="1542737"/>
    <lineage>
        <taxon>Bacteria</taxon>
        <taxon>Bacillati</taxon>
        <taxon>Actinomycetota</taxon>
        <taxon>Actinomycetes</taxon>
        <taxon>Propionibacteriales</taxon>
        <taxon>Nocardioidaceae</taxon>
        <taxon>Nocardioides</taxon>
    </lineage>
</organism>
<reference evidence="7 8" key="1">
    <citation type="submission" date="2018-11" db="EMBL/GenBank/DDBJ databases">
        <authorList>
            <person name="Li F."/>
        </authorList>
    </citation>
    <scope>NUCLEOTIDE SEQUENCE [LARGE SCALE GENOMIC DNA]</scope>
    <source>
        <strain evidence="7 8">KIS18-7</strain>
    </source>
</reference>
<dbReference type="CDD" id="cd16098">
    <property type="entry name" value="FliS"/>
    <property type="match status" value="1"/>
</dbReference>
<dbReference type="AlphaFoldDB" id="A0A3N0DRV9"/>
<evidence type="ECO:0000256" key="5">
    <source>
        <dbReference type="ARBA" id="ARBA00023186"/>
    </source>
</evidence>
<keyword evidence="8" id="KW-1185">Reference proteome</keyword>
<evidence type="ECO:0000256" key="3">
    <source>
        <dbReference type="ARBA" id="ARBA00022490"/>
    </source>
</evidence>
<dbReference type="Pfam" id="PF02561">
    <property type="entry name" value="FliS"/>
    <property type="match status" value="1"/>
</dbReference>
<dbReference type="InterPro" id="IPR003713">
    <property type="entry name" value="FliS"/>
</dbReference>
<keyword evidence="4 6" id="KW-1005">Bacterial flagellum biogenesis</keyword>
<comment type="similarity">
    <text evidence="2 6">Belongs to the FliS family.</text>
</comment>
<protein>
    <recommendedName>
        <fullName evidence="6">Flagellar secretion chaperone FliS</fullName>
    </recommendedName>
</protein>
<dbReference type="NCBIfam" id="TIGR00208">
    <property type="entry name" value="fliS"/>
    <property type="match status" value="1"/>
</dbReference>
<keyword evidence="5" id="KW-0143">Chaperone</keyword>
<keyword evidence="7" id="KW-0969">Cilium</keyword>
<dbReference type="SUPFAM" id="SSF101116">
    <property type="entry name" value="Flagellar export chaperone FliS"/>
    <property type="match status" value="1"/>
</dbReference>
<dbReference type="GO" id="GO:0044780">
    <property type="term" value="P:bacterial-type flagellum assembly"/>
    <property type="evidence" value="ECO:0007669"/>
    <property type="project" value="InterPro"/>
</dbReference>
<dbReference type="PANTHER" id="PTHR34773">
    <property type="entry name" value="FLAGELLAR SECRETION CHAPERONE FLIS"/>
    <property type="match status" value="1"/>
</dbReference>
<evidence type="ECO:0000256" key="4">
    <source>
        <dbReference type="ARBA" id="ARBA00022795"/>
    </source>
</evidence>
<dbReference type="GO" id="GO:0071973">
    <property type="term" value="P:bacterial-type flagellum-dependent cell motility"/>
    <property type="evidence" value="ECO:0007669"/>
    <property type="project" value="TreeGrafter"/>
</dbReference>
<keyword evidence="7" id="KW-0282">Flagellum</keyword>
<dbReference type="Gene3D" id="1.20.120.340">
    <property type="entry name" value="Flagellar protein FliS"/>
    <property type="match status" value="1"/>
</dbReference>
<accession>A0A3N0DRV9</accession>
<dbReference type="Proteomes" id="UP000277094">
    <property type="component" value="Unassembled WGS sequence"/>
</dbReference>
<comment type="subcellular location">
    <subcellularLocation>
        <location evidence="1 6">Cytoplasm</location>
        <location evidence="1 6">Cytosol</location>
    </subcellularLocation>
</comment>
<keyword evidence="7" id="KW-0966">Cell projection</keyword>
<keyword evidence="3 6" id="KW-0963">Cytoplasm</keyword>
<evidence type="ECO:0000256" key="2">
    <source>
        <dbReference type="ARBA" id="ARBA00008787"/>
    </source>
</evidence>
<evidence type="ECO:0000256" key="1">
    <source>
        <dbReference type="ARBA" id="ARBA00004514"/>
    </source>
</evidence>
<gene>
    <name evidence="7" type="primary">fliS</name>
    <name evidence="7" type="ORF">EFL95_03825</name>
</gene>
<dbReference type="GO" id="GO:0005829">
    <property type="term" value="C:cytosol"/>
    <property type="evidence" value="ECO:0007669"/>
    <property type="project" value="UniProtKB-SubCell"/>
</dbReference>
<dbReference type="OrthoDB" id="3268516at2"/>
<sequence length="130" mass="14439">MMTNARAAYTEASVATASPARLLVMLYERLVLDVQRGLEAQQRGDFQETHRQLTHAQDIVMELQASLKADQFRGGYDLSALYGFLHRQLVMANIHKDASITDDCLALVTDLCETWRQAALESVSGPARTA</sequence>
<evidence type="ECO:0000313" key="7">
    <source>
        <dbReference type="EMBL" id="RNL78251.1"/>
    </source>
</evidence>
<dbReference type="PANTHER" id="PTHR34773:SF1">
    <property type="entry name" value="FLAGELLAR SECRETION CHAPERONE FLIS"/>
    <property type="match status" value="1"/>
</dbReference>
<proteinExistence type="inferred from homology"/>
<dbReference type="PIRSF" id="PIRSF039090">
    <property type="entry name" value="Flis"/>
    <property type="match status" value="1"/>
</dbReference>
<evidence type="ECO:0000256" key="6">
    <source>
        <dbReference type="PIRNR" id="PIRNR039090"/>
    </source>
</evidence>
<evidence type="ECO:0000313" key="8">
    <source>
        <dbReference type="Proteomes" id="UP000277094"/>
    </source>
</evidence>
<dbReference type="EMBL" id="RJSG01000002">
    <property type="protein sequence ID" value="RNL78251.1"/>
    <property type="molecule type" value="Genomic_DNA"/>
</dbReference>
<comment type="caution">
    <text evidence="7">The sequence shown here is derived from an EMBL/GenBank/DDBJ whole genome shotgun (WGS) entry which is preliminary data.</text>
</comment>